<dbReference type="InterPro" id="IPR014756">
    <property type="entry name" value="Ig_E-set"/>
</dbReference>
<dbReference type="InterPro" id="IPR036238">
    <property type="entry name" value="Transglutaminase_C_sf"/>
</dbReference>
<evidence type="ECO:0000259" key="3">
    <source>
        <dbReference type="Pfam" id="PF00868"/>
    </source>
</evidence>
<dbReference type="SUPFAM" id="SSF49309">
    <property type="entry name" value="Transglutaminase, two C-terminal domains"/>
    <property type="match status" value="1"/>
</dbReference>
<accession>A0AAV4CS85</accession>
<evidence type="ECO:0000256" key="1">
    <source>
        <dbReference type="ARBA" id="ARBA00005968"/>
    </source>
</evidence>
<feature type="domain" description="Transglutaminase N-terminal" evidence="3">
    <location>
        <begin position="116"/>
        <end position="240"/>
    </location>
</feature>
<comment type="similarity">
    <text evidence="1">Belongs to the transglutaminase superfamily. Transglutaminase family.</text>
</comment>
<dbReference type="Proteomes" id="UP000735302">
    <property type="component" value="Unassembled WGS sequence"/>
</dbReference>
<dbReference type="AlphaFoldDB" id="A0AAV4CS85"/>
<keyword evidence="5" id="KW-1185">Reference proteome</keyword>
<dbReference type="InterPro" id="IPR001102">
    <property type="entry name" value="Transglutaminase_N"/>
</dbReference>
<feature type="compositionally biased region" description="Polar residues" evidence="2">
    <location>
        <begin position="22"/>
        <end position="33"/>
    </location>
</feature>
<reference evidence="4 5" key="1">
    <citation type="journal article" date="2021" name="Elife">
        <title>Chloroplast acquisition without the gene transfer in kleptoplastic sea slugs, Plakobranchus ocellatus.</title>
        <authorList>
            <person name="Maeda T."/>
            <person name="Takahashi S."/>
            <person name="Yoshida T."/>
            <person name="Shimamura S."/>
            <person name="Takaki Y."/>
            <person name="Nagai Y."/>
            <person name="Toyoda A."/>
            <person name="Suzuki Y."/>
            <person name="Arimoto A."/>
            <person name="Ishii H."/>
            <person name="Satoh N."/>
            <person name="Nishiyama T."/>
            <person name="Hasebe M."/>
            <person name="Maruyama T."/>
            <person name="Minagawa J."/>
            <person name="Obokata J."/>
            <person name="Shigenobu S."/>
        </authorList>
    </citation>
    <scope>NUCLEOTIDE SEQUENCE [LARGE SCALE GENOMIC DNA]</scope>
</reference>
<dbReference type="InterPro" id="IPR038765">
    <property type="entry name" value="Papain-like_cys_pep_sf"/>
</dbReference>
<dbReference type="SUPFAM" id="SSF81296">
    <property type="entry name" value="E set domains"/>
    <property type="match status" value="1"/>
</dbReference>
<name>A0AAV4CS85_9GAST</name>
<comment type="caution">
    <text evidence="4">The sequence shown here is derived from an EMBL/GenBank/DDBJ whole genome shotgun (WGS) entry which is preliminary data.</text>
</comment>
<protein>
    <submittedName>
        <fullName evidence="4">Hemocyte protein-glutamine gamma-glutamyltransferase</fullName>
    </submittedName>
</protein>
<evidence type="ECO:0000313" key="4">
    <source>
        <dbReference type="EMBL" id="GFO34752.1"/>
    </source>
</evidence>
<dbReference type="InterPro" id="IPR050779">
    <property type="entry name" value="Transglutaminase"/>
</dbReference>
<evidence type="ECO:0000256" key="2">
    <source>
        <dbReference type="SAM" id="MobiDB-lite"/>
    </source>
</evidence>
<dbReference type="PANTHER" id="PTHR11590">
    <property type="entry name" value="PROTEIN-GLUTAMINE GAMMA-GLUTAMYLTRANSFERASE"/>
    <property type="match status" value="1"/>
</dbReference>
<dbReference type="InterPro" id="IPR013783">
    <property type="entry name" value="Ig-like_fold"/>
</dbReference>
<dbReference type="Pfam" id="PF00868">
    <property type="entry name" value="Transglut_N"/>
    <property type="match status" value="1"/>
</dbReference>
<sequence length="607" mass="68895">MYRRMYGLPKNHGLVFAVSPRPYTSPTKPTNRPVQPKSLTTLLNSSDSSTSVSGPKKYRCCNRRRPPAAFRDSAVWAKLLDEENLGKLRELEVEREKAEPAPLAEETEIECLLVKDIQLHIKENAESHHTDLFESTDRDLDPQLVVRRGQEFKLTLTFQRPWSSKDDDMNLIFKIGDAPNPNKGTFVSIKLEEGKETSYMTSESKEWGARILEQTGNTLTLGVYPPPDVIVGEWEYAVRTVKVKDEEVEEYDCEGSEEVIILLNPWCKDDDVYMENSDELKEYISNQIGLVFCGSYHSIQSKPWFYDQFLEGMLEASLHLLRKANDFTITSKMGDPVYIARALSRISLNTCVHCRVGKKISTKWPNGTAVTYYNGVDEGNRLDVTDLYKYPEGSVAEREVVEKATRAGSLGYFLFKNESGVQISIDDLEQLLRVGQDVTVKVTVKNVTSEPRSLSLRTTVRPINYWGGLRGKERVASQVYDEDTLQPDEYELVIKTPGIRCTAASEKVSVQEPVEVEMTLKNPLATEKLTRCQLKIQGTVEVDDQRFTKKHACYTANLDDLQPGEVRSVKVKVKPTRLPTKSQEREMNVGLVTRELPDFVGNLHFEL</sequence>
<dbReference type="Gene3D" id="3.90.260.10">
    <property type="entry name" value="Transglutaminase-like"/>
    <property type="match status" value="2"/>
</dbReference>
<evidence type="ECO:0000313" key="5">
    <source>
        <dbReference type="Proteomes" id="UP000735302"/>
    </source>
</evidence>
<dbReference type="InterPro" id="IPR036985">
    <property type="entry name" value="Transglutaminase-like_sf"/>
</dbReference>
<dbReference type="Gene3D" id="2.60.40.10">
    <property type="entry name" value="Immunoglobulins"/>
    <property type="match status" value="3"/>
</dbReference>
<dbReference type="PANTHER" id="PTHR11590:SF40">
    <property type="entry name" value="HEMOCYTE PROTEIN-GLUTAMINE GAMMA-GLUTAMYLTRANSFERASE-LIKE PROTEIN"/>
    <property type="match status" value="1"/>
</dbReference>
<dbReference type="GO" id="GO:0003810">
    <property type="term" value="F:protein-glutamine gamma-glutamyltransferase activity"/>
    <property type="evidence" value="ECO:0007669"/>
    <property type="project" value="InterPro"/>
</dbReference>
<proteinExistence type="inferred from homology"/>
<gene>
    <name evidence="4" type="ORF">PoB_006125700</name>
</gene>
<feature type="compositionally biased region" description="Low complexity" evidence="2">
    <location>
        <begin position="38"/>
        <end position="53"/>
    </location>
</feature>
<feature type="region of interest" description="Disordered" evidence="2">
    <location>
        <begin position="19"/>
        <end position="58"/>
    </location>
</feature>
<dbReference type="SUPFAM" id="SSF54001">
    <property type="entry name" value="Cysteine proteinases"/>
    <property type="match status" value="1"/>
</dbReference>
<organism evidence="4 5">
    <name type="scientific">Plakobranchus ocellatus</name>
    <dbReference type="NCBI Taxonomy" id="259542"/>
    <lineage>
        <taxon>Eukaryota</taxon>
        <taxon>Metazoa</taxon>
        <taxon>Spiralia</taxon>
        <taxon>Lophotrochozoa</taxon>
        <taxon>Mollusca</taxon>
        <taxon>Gastropoda</taxon>
        <taxon>Heterobranchia</taxon>
        <taxon>Euthyneura</taxon>
        <taxon>Panpulmonata</taxon>
        <taxon>Sacoglossa</taxon>
        <taxon>Placobranchoidea</taxon>
        <taxon>Plakobranchidae</taxon>
        <taxon>Plakobranchus</taxon>
    </lineage>
</organism>
<dbReference type="EMBL" id="BLXT01006930">
    <property type="protein sequence ID" value="GFO34752.1"/>
    <property type="molecule type" value="Genomic_DNA"/>
</dbReference>